<dbReference type="SUPFAM" id="SSF53649">
    <property type="entry name" value="Alkaline phosphatase-like"/>
    <property type="match status" value="1"/>
</dbReference>
<dbReference type="Proteomes" id="UP000070400">
    <property type="component" value="Unassembled WGS sequence"/>
</dbReference>
<protein>
    <recommendedName>
        <fullName evidence="3">Sulfatase N-terminal domain-containing protein</fullName>
    </recommendedName>
</protein>
<accession>A0A133V844</accession>
<keyword evidence="2" id="KW-1185">Reference proteome</keyword>
<sequence>MISVKVSNFLAKEWEVAIILDACRYDSFKSLYRDYLAGGRLEKCIGASCTPHWLRSVFPHEYSDIVYVSGNPWINSSTPWNGFDPRGKFKEIYDVWNWAWDEELKTVPPSEVSKVALKASREHSGERLVVHYLQPHYPYLGIRLPKEVKMDFEGVDGRGDSKGPFLKLYKFLGQELEKLLGSPRVWRFRDSLKAKPNHIEEYLWRTYTPEHLRSLYEDNLQRVLDEVQKLLDHLRGKIVVTSDHGEAFGEYGEFFHPIGTTNPVVRQVPCWENEFL</sequence>
<proteinExistence type="predicted"/>
<gene>
    <name evidence="1" type="ORF">AKJ43_01210</name>
</gene>
<reference evidence="1 2" key="1">
    <citation type="journal article" date="2016" name="Sci. Rep.">
        <title>Metabolic traits of an uncultured archaeal lineage -MSBL1- from brine pools of the Red Sea.</title>
        <authorList>
            <person name="Mwirichia R."/>
            <person name="Alam I."/>
            <person name="Rashid M."/>
            <person name="Vinu M."/>
            <person name="Ba-Alawi W."/>
            <person name="Anthony Kamau A."/>
            <person name="Kamanda Ngugi D."/>
            <person name="Goker M."/>
            <person name="Klenk H.P."/>
            <person name="Bajic V."/>
            <person name="Stingl U."/>
        </authorList>
    </citation>
    <scope>NUCLEOTIDE SEQUENCE [LARGE SCALE GENOMIC DNA]</scope>
    <source>
        <strain evidence="1">SCGC-AAA261D19</strain>
    </source>
</reference>
<dbReference type="InterPro" id="IPR017850">
    <property type="entry name" value="Alkaline_phosphatase_core_sf"/>
</dbReference>
<evidence type="ECO:0008006" key="3">
    <source>
        <dbReference type="Google" id="ProtNLM"/>
    </source>
</evidence>
<evidence type="ECO:0000313" key="1">
    <source>
        <dbReference type="EMBL" id="KXB02618.1"/>
    </source>
</evidence>
<dbReference type="AlphaFoldDB" id="A0A133V844"/>
<dbReference type="EMBL" id="LHXX01000010">
    <property type="protein sequence ID" value="KXB02618.1"/>
    <property type="molecule type" value="Genomic_DNA"/>
</dbReference>
<name>A0A133V844_9EURY</name>
<comment type="caution">
    <text evidence="1">The sequence shown here is derived from an EMBL/GenBank/DDBJ whole genome shotgun (WGS) entry which is preliminary data.</text>
</comment>
<organism evidence="1 2">
    <name type="scientific">candidate division MSBL1 archaeon SCGC-AAA261D19</name>
    <dbReference type="NCBI Taxonomy" id="1698273"/>
    <lineage>
        <taxon>Archaea</taxon>
        <taxon>Methanobacteriati</taxon>
        <taxon>Methanobacteriota</taxon>
        <taxon>candidate division MSBL1</taxon>
    </lineage>
</organism>
<dbReference type="Gene3D" id="3.40.720.10">
    <property type="entry name" value="Alkaline Phosphatase, subunit A"/>
    <property type="match status" value="1"/>
</dbReference>
<evidence type="ECO:0000313" key="2">
    <source>
        <dbReference type="Proteomes" id="UP000070400"/>
    </source>
</evidence>